<organism evidence="4 5">
    <name type="scientific">Acer yangbiense</name>
    <dbReference type="NCBI Taxonomy" id="1000413"/>
    <lineage>
        <taxon>Eukaryota</taxon>
        <taxon>Viridiplantae</taxon>
        <taxon>Streptophyta</taxon>
        <taxon>Embryophyta</taxon>
        <taxon>Tracheophyta</taxon>
        <taxon>Spermatophyta</taxon>
        <taxon>Magnoliopsida</taxon>
        <taxon>eudicotyledons</taxon>
        <taxon>Gunneridae</taxon>
        <taxon>Pentapetalae</taxon>
        <taxon>rosids</taxon>
        <taxon>malvids</taxon>
        <taxon>Sapindales</taxon>
        <taxon>Sapindaceae</taxon>
        <taxon>Hippocastanoideae</taxon>
        <taxon>Acereae</taxon>
        <taxon>Acer</taxon>
    </lineage>
</organism>
<gene>
    <name evidence="4" type="ORF">EZV62_011577</name>
</gene>
<evidence type="ECO:0000256" key="2">
    <source>
        <dbReference type="ARBA" id="ARBA00022734"/>
    </source>
</evidence>
<dbReference type="Proteomes" id="UP000323000">
    <property type="component" value="Chromosome 4"/>
</dbReference>
<comment type="similarity">
    <text evidence="1">Belongs to the jacalin lectin family.</text>
</comment>
<sequence length="178" mass="19313">MSNTRHIYQICSFVLKFLKDILQEKKTEYIKLGPWGGAEGDDWSFKPRSSGVFKGIEIGHGVVIDSLVFISEDENGQTQNSGRIGGGGGSVQKIQFSQGEFLTMISGTKTKFDETKVVGSLNFKTNMSMYGPYGQANGSPFSIPIRGAKIVGFFGRCDTLVNAIGIYVEPSTTTTTST</sequence>
<dbReference type="PANTHER" id="PTHR46506">
    <property type="entry name" value="OS05G0143600 PROTEIN"/>
    <property type="match status" value="1"/>
</dbReference>
<dbReference type="PROSITE" id="PS51752">
    <property type="entry name" value="JACALIN_LECTIN"/>
    <property type="match status" value="1"/>
</dbReference>
<dbReference type="InterPro" id="IPR036404">
    <property type="entry name" value="Jacalin-like_lectin_dom_sf"/>
</dbReference>
<evidence type="ECO:0000259" key="3">
    <source>
        <dbReference type="PROSITE" id="PS51752"/>
    </source>
</evidence>
<dbReference type="EMBL" id="VAHF01000004">
    <property type="protein sequence ID" value="TXG64583.1"/>
    <property type="molecule type" value="Genomic_DNA"/>
</dbReference>
<dbReference type="InterPro" id="IPR001229">
    <property type="entry name" value="Jacalin-like_lectin_dom"/>
</dbReference>
<keyword evidence="2" id="KW-0430">Lectin</keyword>
<dbReference type="GO" id="GO:0030246">
    <property type="term" value="F:carbohydrate binding"/>
    <property type="evidence" value="ECO:0007669"/>
    <property type="project" value="UniProtKB-KW"/>
</dbReference>
<dbReference type="SUPFAM" id="SSF51101">
    <property type="entry name" value="Mannose-binding lectins"/>
    <property type="match status" value="1"/>
</dbReference>
<dbReference type="Gene3D" id="2.100.10.30">
    <property type="entry name" value="Jacalin-like lectin domain"/>
    <property type="match status" value="1"/>
</dbReference>
<keyword evidence="5" id="KW-1185">Reference proteome</keyword>
<evidence type="ECO:0000256" key="1">
    <source>
        <dbReference type="ARBA" id="ARBA00006568"/>
    </source>
</evidence>
<reference evidence="5" key="1">
    <citation type="journal article" date="2019" name="Gigascience">
        <title>De novo genome assembly of the endangered Acer yangbiense, a plant species with extremely small populations endemic to Yunnan Province, China.</title>
        <authorList>
            <person name="Yang J."/>
            <person name="Wariss H.M."/>
            <person name="Tao L."/>
            <person name="Zhang R."/>
            <person name="Yun Q."/>
            <person name="Hollingsworth P."/>
            <person name="Dao Z."/>
            <person name="Luo G."/>
            <person name="Guo H."/>
            <person name="Ma Y."/>
            <person name="Sun W."/>
        </authorList>
    </citation>
    <scope>NUCLEOTIDE SEQUENCE [LARGE SCALE GENOMIC DNA]</scope>
    <source>
        <strain evidence="5">cv. Malutang</strain>
    </source>
</reference>
<proteinExistence type="inferred from homology"/>
<dbReference type="CDD" id="cd09612">
    <property type="entry name" value="Jacalin"/>
    <property type="match status" value="1"/>
</dbReference>
<dbReference type="OrthoDB" id="581739at2759"/>
<feature type="domain" description="Jacalin-type lectin" evidence="3">
    <location>
        <begin position="29"/>
        <end position="170"/>
    </location>
</feature>
<protein>
    <recommendedName>
        <fullName evidence="3">Jacalin-type lectin domain-containing protein</fullName>
    </recommendedName>
</protein>
<name>A0A5C7I4X9_9ROSI</name>
<dbReference type="Pfam" id="PF01419">
    <property type="entry name" value="Jacalin"/>
    <property type="match status" value="1"/>
</dbReference>
<evidence type="ECO:0000313" key="4">
    <source>
        <dbReference type="EMBL" id="TXG64583.1"/>
    </source>
</evidence>
<comment type="caution">
    <text evidence="4">The sequence shown here is derived from an EMBL/GenBank/DDBJ whole genome shotgun (WGS) entry which is preliminary data.</text>
</comment>
<dbReference type="AlphaFoldDB" id="A0A5C7I4X9"/>
<evidence type="ECO:0000313" key="5">
    <source>
        <dbReference type="Proteomes" id="UP000323000"/>
    </source>
</evidence>
<dbReference type="SMART" id="SM00915">
    <property type="entry name" value="Jacalin"/>
    <property type="match status" value="1"/>
</dbReference>
<accession>A0A5C7I4X9</accession>
<dbReference type="InterPro" id="IPR033734">
    <property type="entry name" value="Jacalin-like_lectin_dom_plant"/>
</dbReference>